<keyword evidence="2" id="KW-0449">Lipoprotein</keyword>
<feature type="chain" id="PRO_5038605110" evidence="1">
    <location>
        <begin position="26"/>
        <end position="154"/>
    </location>
</feature>
<keyword evidence="1" id="KW-0732">Signal</keyword>
<proteinExistence type="predicted"/>
<protein>
    <submittedName>
        <fullName evidence="2">Radical SAM-associated putative lipoprotein</fullName>
    </submittedName>
</protein>
<reference evidence="2" key="1">
    <citation type="submission" date="2020-10" db="EMBL/GenBank/DDBJ databases">
        <authorList>
            <person name="Gilroy R."/>
        </authorList>
    </citation>
    <scope>NUCLEOTIDE SEQUENCE</scope>
    <source>
        <strain evidence="2">ChiHjej13B12-12457</strain>
    </source>
</reference>
<dbReference type="AlphaFoldDB" id="A0A9D1E1Z8"/>
<evidence type="ECO:0000256" key="1">
    <source>
        <dbReference type="SAM" id="SignalP"/>
    </source>
</evidence>
<evidence type="ECO:0000313" key="3">
    <source>
        <dbReference type="Proteomes" id="UP000886744"/>
    </source>
</evidence>
<name>A0A9D1E1Z8_9BACT</name>
<sequence>MKKTFLKWIMAVLGVTSVSSCFLYASPHATYEAKGRVTDEEGRSITGIQVGFCANYGETDSLGNKIYYPDGQPVLTDTDGKFSLKVENYGFGGGGSVTIGFIDIDGPDGGGSFQSKFVEQPLVQKKKGKWHDSWDEGDYEVPGVVNVTLERDAE</sequence>
<accession>A0A9D1E1Z8</accession>
<dbReference type="EMBL" id="DVHI01000081">
    <property type="protein sequence ID" value="HIR63176.1"/>
    <property type="molecule type" value="Genomic_DNA"/>
</dbReference>
<dbReference type="Proteomes" id="UP000886744">
    <property type="component" value="Unassembled WGS sequence"/>
</dbReference>
<reference evidence="2" key="2">
    <citation type="journal article" date="2021" name="PeerJ">
        <title>Extensive microbial diversity within the chicken gut microbiome revealed by metagenomics and culture.</title>
        <authorList>
            <person name="Gilroy R."/>
            <person name="Ravi A."/>
            <person name="Getino M."/>
            <person name="Pursley I."/>
            <person name="Horton D.L."/>
            <person name="Alikhan N.F."/>
            <person name="Baker D."/>
            <person name="Gharbi K."/>
            <person name="Hall N."/>
            <person name="Watson M."/>
            <person name="Adriaenssens E.M."/>
            <person name="Foster-Nyarko E."/>
            <person name="Jarju S."/>
            <person name="Secka A."/>
            <person name="Antonio M."/>
            <person name="Oren A."/>
            <person name="Chaudhuri R.R."/>
            <person name="La Ragione R."/>
            <person name="Hildebrand F."/>
            <person name="Pallen M.J."/>
        </authorList>
    </citation>
    <scope>NUCLEOTIDE SEQUENCE</scope>
    <source>
        <strain evidence="2">ChiHjej13B12-12457</strain>
    </source>
</reference>
<feature type="signal peptide" evidence="1">
    <location>
        <begin position="1"/>
        <end position="25"/>
    </location>
</feature>
<dbReference type="InterPro" id="IPR026403">
    <property type="entry name" value="Lipo_with_rSAM"/>
</dbReference>
<gene>
    <name evidence="2" type="ORF">IAC94_06620</name>
</gene>
<organism evidence="2 3">
    <name type="scientific">Candidatus Coprenecus avistercoris</name>
    <dbReference type="NCBI Taxonomy" id="2840730"/>
    <lineage>
        <taxon>Bacteria</taxon>
        <taxon>Pseudomonadati</taxon>
        <taxon>Bacteroidota</taxon>
        <taxon>Bacteroidia</taxon>
        <taxon>Bacteroidales</taxon>
        <taxon>Rikenellaceae</taxon>
        <taxon>Rikenellaceae incertae sedis</taxon>
        <taxon>Candidatus Coprenecus</taxon>
    </lineage>
</organism>
<comment type="caution">
    <text evidence="2">The sequence shown here is derived from an EMBL/GenBank/DDBJ whole genome shotgun (WGS) entry which is preliminary data.</text>
</comment>
<dbReference type="NCBIfam" id="TIGR04134">
    <property type="entry name" value="lipo_with_rSAM"/>
    <property type="match status" value="1"/>
</dbReference>
<dbReference type="PROSITE" id="PS51257">
    <property type="entry name" value="PROKAR_LIPOPROTEIN"/>
    <property type="match status" value="1"/>
</dbReference>
<evidence type="ECO:0000313" key="2">
    <source>
        <dbReference type="EMBL" id="HIR63176.1"/>
    </source>
</evidence>